<dbReference type="Proteomes" id="UP001157418">
    <property type="component" value="Unassembled WGS sequence"/>
</dbReference>
<evidence type="ECO:0000313" key="2">
    <source>
        <dbReference type="EMBL" id="CAH1412404.1"/>
    </source>
</evidence>
<sequence length="719" mass="81277">MHDLLNDLATYVVGDFLSRLDIEIKQEFGKEPLKKQRHMSFVCEDYVVYKRFELFRGAKNLRTFLALSVGVVDIWTTFYLSNKVLNDILQELPLLRVLSLSNLRIRETLIVSGCYELIKLPKSFSKLKNLQNFDMRDTPDLKKMPLGIGKLKSLQTLSKIIIGGDSGFAIKELKKLQNLHGKVAIAGLGNVQNAMDAREANLSQKRFTELELNWGSEFNVLGTELLEKEILNELRPHNGTLEKLGITSYRGTEFPNWVGGPSFLRLTKVSIDGCEECTSLPRLGQLPSLKELFIGKMSKVKVVGLEFLGTDLAFPSLEILRFSSMSGWEEWSTNSGAFHYLQELRILDCPNLVRLSLEALPSLRILKLRKCDHGVLKNLVDVASTITKLEIIAMSGLTDELWRGVIGCLGDVEEISIRSCNEIRYLWESEAEASKVLMNLKNLDLYECENLMSLGEKEEDNINSGSSLTSFRRLKVWKCNNLEHCSCPDSMEELTIGDCHSITSVSFPTGGGQKLKELLITGCKKLLEKELGGREKTGMLINSKMQMLRSVHIYKWQNLKWIIALGYFINLVRLAIIECPSMELFPDHDLPNLTSLTHLRIEKCTSMDASFPRGLWPPKLCYLRIGGLKKPISEWGPQNFPTSLVNLRLQAGPYDDMKKFDQLSHLLPSSLTIFGIEGFEKLESVSTGLQHLTSLQRLFIENCPKTKDLPENLLPSLLP</sequence>
<protein>
    <recommendedName>
        <fullName evidence="1">R13L1/DRL21-like LRR repeat region domain-containing protein</fullName>
    </recommendedName>
</protein>
<gene>
    <name evidence="2" type="ORF">LVIROSA_LOCUS424</name>
</gene>
<dbReference type="Pfam" id="PF25019">
    <property type="entry name" value="LRR_R13L1-DRL21"/>
    <property type="match status" value="1"/>
</dbReference>
<dbReference type="PANTHER" id="PTHR47186">
    <property type="entry name" value="LEUCINE-RICH REPEAT-CONTAINING PROTEIN 57"/>
    <property type="match status" value="1"/>
</dbReference>
<dbReference type="InterPro" id="IPR056789">
    <property type="entry name" value="LRR_R13L1-DRL21"/>
</dbReference>
<evidence type="ECO:0000259" key="1">
    <source>
        <dbReference type="Pfam" id="PF25019"/>
    </source>
</evidence>
<dbReference type="EMBL" id="CAKMRJ010000001">
    <property type="protein sequence ID" value="CAH1412404.1"/>
    <property type="molecule type" value="Genomic_DNA"/>
</dbReference>
<dbReference type="AlphaFoldDB" id="A0AAU9LAB1"/>
<reference evidence="2 3" key="1">
    <citation type="submission" date="2022-01" db="EMBL/GenBank/DDBJ databases">
        <authorList>
            <person name="Xiong W."/>
            <person name="Schranz E."/>
        </authorList>
    </citation>
    <scope>NUCLEOTIDE SEQUENCE [LARGE SCALE GENOMIC DNA]</scope>
</reference>
<keyword evidence="3" id="KW-1185">Reference proteome</keyword>
<dbReference type="Gene3D" id="3.80.10.10">
    <property type="entry name" value="Ribonuclease Inhibitor"/>
    <property type="match status" value="4"/>
</dbReference>
<comment type="caution">
    <text evidence="2">The sequence shown here is derived from an EMBL/GenBank/DDBJ whole genome shotgun (WGS) entry which is preliminary data.</text>
</comment>
<dbReference type="InterPro" id="IPR032675">
    <property type="entry name" value="LRR_dom_sf"/>
</dbReference>
<feature type="domain" description="R13L1/DRL21-like LRR repeat region" evidence="1">
    <location>
        <begin position="170"/>
        <end position="297"/>
    </location>
</feature>
<evidence type="ECO:0000313" key="3">
    <source>
        <dbReference type="Proteomes" id="UP001157418"/>
    </source>
</evidence>
<dbReference type="PANTHER" id="PTHR47186:SF33">
    <property type="entry name" value="NB-ARC DOMAIN-CONTAINING PROTEIN"/>
    <property type="match status" value="1"/>
</dbReference>
<accession>A0AAU9LAB1</accession>
<organism evidence="2 3">
    <name type="scientific">Lactuca virosa</name>
    <dbReference type="NCBI Taxonomy" id="75947"/>
    <lineage>
        <taxon>Eukaryota</taxon>
        <taxon>Viridiplantae</taxon>
        <taxon>Streptophyta</taxon>
        <taxon>Embryophyta</taxon>
        <taxon>Tracheophyta</taxon>
        <taxon>Spermatophyta</taxon>
        <taxon>Magnoliopsida</taxon>
        <taxon>eudicotyledons</taxon>
        <taxon>Gunneridae</taxon>
        <taxon>Pentapetalae</taxon>
        <taxon>asterids</taxon>
        <taxon>campanulids</taxon>
        <taxon>Asterales</taxon>
        <taxon>Asteraceae</taxon>
        <taxon>Cichorioideae</taxon>
        <taxon>Cichorieae</taxon>
        <taxon>Lactucinae</taxon>
        <taxon>Lactuca</taxon>
    </lineage>
</organism>
<proteinExistence type="predicted"/>
<dbReference type="SUPFAM" id="SSF52058">
    <property type="entry name" value="L domain-like"/>
    <property type="match status" value="2"/>
</dbReference>
<name>A0AAU9LAB1_9ASTR</name>